<dbReference type="Proteomes" id="UP000281391">
    <property type="component" value="Chromosome"/>
</dbReference>
<dbReference type="AlphaFoldDB" id="A0A3S4HJJ2"/>
<proteinExistence type="predicted"/>
<dbReference type="EMBL" id="LR134117">
    <property type="protein sequence ID" value="VDZ53407.1"/>
    <property type="molecule type" value="Genomic_DNA"/>
</dbReference>
<name>A0A3S4HJJ2_SEROD</name>
<organism evidence="1 2">
    <name type="scientific">Serratia odorifera</name>
    <dbReference type="NCBI Taxonomy" id="618"/>
    <lineage>
        <taxon>Bacteria</taxon>
        <taxon>Pseudomonadati</taxon>
        <taxon>Pseudomonadota</taxon>
        <taxon>Gammaproteobacteria</taxon>
        <taxon>Enterobacterales</taxon>
        <taxon>Yersiniaceae</taxon>
        <taxon>Serratia</taxon>
    </lineage>
</organism>
<reference evidence="1 2" key="1">
    <citation type="submission" date="2018-12" db="EMBL/GenBank/DDBJ databases">
        <authorList>
            <consortium name="Pathogen Informatics"/>
        </authorList>
    </citation>
    <scope>NUCLEOTIDE SEQUENCE [LARGE SCALE GENOMIC DNA]</scope>
    <source>
        <strain evidence="1 2">NCTC11214</strain>
    </source>
</reference>
<evidence type="ECO:0000313" key="2">
    <source>
        <dbReference type="Proteomes" id="UP000281391"/>
    </source>
</evidence>
<protein>
    <submittedName>
        <fullName evidence="1">Uncharacterized protein</fullName>
    </submittedName>
</protein>
<evidence type="ECO:0000313" key="1">
    <source>
        <dbReference type="EMBL" id="VDZ53407.1"/>
    </source>
</evidence>
<gene>
    <name evidence="1" type="ORF">NCTC11214_01057</name>
</gene>
<sequence>MKIICTGVWRRVDAWSVVSVGLQQHAQTAREFTRLANSVDIMPLQIFAEALEPAQYYTRQHLKFQAGNYHQFEPLNRLADALPAESSAGA</sequence>
<accession>A0A3S4HJJ2</accession>
<dbReference type="KEGG" id="sof:NCTC11214_01057"/>